<protein>
    <submittedName>
        <fullName evidence="2">Tetratricopeptide repeat protein</fullName>
    </submittedName>
</protein>
<proteinExistence type="predicted"/>
<organism evidence="2 3">
    <name type="scientific">Alteromonas arenosi</name>
    <dbReference type="NCBI Taxonomy" id="3055817"/>
    <lineage>
        <taxon>Bacteria</taxon>
        <taxon>Pseudomonadati</taxon>
        <taxon>Pseudomonadota</taxon>
        <taxon>Gammaproteobacteria</taxon>
        <taxon>Alteromonadales</taxon>
        <taxon>Alteromonadaceae</taxon>
        <taxon>Alteromonas/Salinimonas group</taxon>
        <taxon>Alteromonas</taxon>
    </lineage>
</organism>
<comment type="caution">
    <text evidence="2">The sequence shown here is derived from an EMBL/GenBank/DDBJ whole genome shotgun (WGS) entry which is preliminary data.</text>
</comment>
<dbReference type="SUPFAM" id="SSF48452">
    <property type="entry name" value="TPR-like"/>
    <property type="match status" value="2"/>
</dbReference>
<sequence>MSLAMKVQSVLLILLVCLATTAEAKRKKTYAMSLNVFRAVEQINLLVDNEETQEALLELEETLSWSRLTKYEKAQLYYLKGTILYKQDGEAASMPAFSRVLDYAGDIPDFLHQRVTRTLMQLNLVLEDYSSARELGQQLIAISETPSADDWTLLAQANYKLSDWQAALEAIQAAREINRLAGKVPKENVLLLQNATYFELKQMDNMITTLETLIKHYPKSTYILYLASIFGQVDRLDKQTVLMESLYEAGKLTDSSQLINLASLYMSEKVPIKAAHLLEAAIDDSTIKGSQRNYEMLSQAWRLAAEDELSMATLAKAANLADDGELTLRLAYLLYDSNQWRKAAETAKLAIERGLTPKYVGESYLLIGMANFNMNAYTAAITACERAAEYPDSRDLAERWVSYIATEQEKVIAMQAVN</sequence>
<evidence type="ECO:0000256" key="1">
    <source>
        <dbReference type="SAM" id="SignalP"/>
    </source>
</evidence>
<feature type="signal peptide" evidence="1">
    <location>
        <begin position="1"/>
        <end position="24"/>
    </location>
</feature>
<reference evidence="2 3" key="1">
    <citation type="submission" date="2023-06" db="EMBL/GenBank/DDBJ databases">
        <title>Alteromonas sp. ASW11-36 isolated from intertidal sand.</title>
        <authorList>
            <person name="Li Y."/>
        </authorList>
    </citation>
    <scope>NUCLEOTIDE SEQUENCE [LARGE SCALE GENOMIC DNA]</scope>
    <source>
        <strain evidence="2 3">ASW11-36</strain>
    </source>
</reference>
<dbReference type="EMBL" id="JAUCBP010000006">
    <property type="protein sequence ID" value="MDM7859824.1"/>
    <property type="molecule type" value="Genomic_DNA"/>
</dbReference>
<dbReference type="Gene3D" id="1.25.40.10">
    <property type="entry name" value="Tetratricopeptide repeat domain"/>
    <property type="match status" value="2"/>
</dbReference>
<dbReference type="InterPro" id="IPR011990">
    <property type="entry name" value="TPR-like_helical_dom_sf"/>
</dbReference>
<dbReference type="SMART" id="SM00028">
    <property type="entry name" value="TPR"/>
    <property type="match status" value="4"/>
</dbReference>
<accession>A0ABT7SUE9</accession>
<dbReference type="InterPro" id="IPR019734">
    <property type="entry name" value="TPR_rpt"/>
</dbReference>
<gene>
    <name evidence="2" type="ORF">QTP81_04320</name>
</gene>
<dbReference type="Proteomes" id="UP001234343">
    <property type="component" value="Unassembled WGS sequence"/>
</dbReference>
<keyword evidence="3" id="KW-1185">Reference proteome</keyword>
<feature type="chain" id="PRO_5046155708" evidence="1">
    <location>
        <begin position="25"/>
        <end position="418"/>
    </location>
</feature>
<keyword evidence="1" id="KW-0732">Signal</keyword>
<evidence type="ECO:0000313" key="2">
    <source>
        <dbReference type="EMBL" id="MDM7859824.1"/>
    </source>
</evidence>
<evidence type="ECO:0000313" key="3">
    <source>
        <dbReference type="Proteomes" id="UP001234343"/>
    </source>
</evidence>
<name>A0ABT7SUE9_9ALTE</name>
<dbReference type="RefSeq" id="WP_289363971.1">
    <property type="nucleotide sequence ID" value="NZ_JAUCBP010000006.1"/>
</dbReference>
<dbReference type="Pfam" id="PF13174">
    <property type="entry name" value="TPR_6"/>
    <property type="match status" value="2"/>
</dbReference>